<keyword evidence="3" id="KW-0325">Glycoprotein</keyword>
<dbReference type="PROSITE" id="PS00107">
    <property type="entry name" value="PROTEIN_KINASE_ATP"/>
    <property type="match status" value="1"/>
</dbReference>
<gene>
    <name evidence="7" type="ORF">GH714_010055</name>
</gene>
<protein>
    <recommendedName>
        <fullName evidence="6">Wall-associated receptor kinase C-terminal domain-containing protein</fullName>
    </recommendedName>
</protein>
<dbReference type="SUPFAM" id="SSF56112">
    <property type="entry name" value="Protein kinase-like (PK-like)"/>
    <property type="match status" value="1"/>
</dbReference>
<dbReference type="Gene3D" id="3.30.200.20">
    <property type="entry name" value="Phosphorylase Kinase, domain 1"/>
    <property type="match status" value="1"/>
</dbReference>
<keyword evidence="8" id="KW-1185">Reference proteome</keyword>
<dbReference type="AlphaFoldDB" id="A0A6A6KB40"/>
<feature type="binding site" evidence="4">
    <location>
        <position position="198"/>
    </location>
    <ligand>
        <name>ATP</name>
        <dbReference type="ChEBI" id="CHEBI:30616"/>
    </ligand>
</feature>
<keyword evidence="5" id="KW-1133">Transmembrane helix</keyword>
<evidence type="ECO:0000313" key="7">
    <source>
        <dbReference type="EMBL" id="KAF2286062.1"/>
    </source>
</evidence>
<dbReference type="PANTHER" id="PTHR46008:SF2">
    <property type="entry name" value="LEAF RUST 10 DISEASE-RESISTANCE LOCUS RECEPTOR-LIKE PROTEIN KINASE-LIKE 1.4"/>
    <property type="match status" value="1"/>
</dbReference>
<dbReference type="Proteomes" id="UP000467840">
    <property type="component" value="Chromosome 3"/>
</dbReference>
<feature type="domain" description="Wall-associated receptor kinase C-terminal" evidence="6">
    <location>
        <begin position="12"/>
        <end position="76"/>
    </location>
</feature>
<name>A0A6A6KB40_HEVBR</name>
<organism evidence="7 8">
    <name type="scientific">Hevea brasiliensis</name>
    <name type="common">Para rubber tree</name>
    <name type="synonym">Siphonia brasiliensis</name>
    <dbReference type="NCBI Taxonomy" id="3981"/>
    <lineage>
        <taxon>Eukaryota</taxon>
        <taxon>Viridiplantae</taxon>
        <taxon>Streptophyta</taxon>
        <taxon>Embryophyta</taxon>
        <taxon>Tracheophyta</taxon>
        <taxon>Spermatophyta</taxon>
        <taxon>Magnoliopsida</taxon>
        <taxon>eudicotyledons</taxon>
        <taxon>Gunneridae</taxon>
        <taxon>Pentapetalae</taxon>
        <taxon>rosids</taxon>
        <taxon>fabids</taxon>
        <taxon>Malpighiales</taxon>
        <taxon>Euphorbiaceae</taxon>
        <taxon>Crotonoideae</taxon>
        <taxon>Micrandreae</taxon>
        <taxon>Hevea</taxon>
    </lineage>
</organism>
<evidence type="ECO:0000256" key="4">
    <source>
        <dbReference type="PROSITE-ProRule" id="PRU10141"/>
    </source>
</evidence>
<dbReference type="EMBL" id="JAAGAX010000017">
    <property type="protein sequence ID" value="KAF2286062.1"/>
    <property type="molecule type" value="Genomic_DNA"/>
</dbReference>
<keyword evidence="5" id="KW-0812">Transmembrane</keyword>
<evidence type="ECO:0000313" key="8">
    <source>
        <dbReference type="Proteomes" id="UP000467840"/>
    </source>
</evidence>
<keyword evidence="5" id="KW-0472">Membrane</keyword>
<feature type="transmembrane region" description="Helical" evidence="5">
    <location>
        <begin position="98"/>
        <end position="118"/>
    </location>
</feature>
<proteinExistence type="predicted"/>
<evidence type="ECO:0000256" key="3">
    <source>
        <dbReference type="ARBA" id="ARBA00023180"/>
    </source>
</evidence>
<sequence length="306" mass="34663">MFDGDPLLSIASDACEDEMMIPVDVERGKNEGIEEMLERGFVLNWTASNCSICDSSGGKCGFDSSTYHFMCFCPDRPHAWACYPASEDAGNNKFRMELGLGLGAGIGVLVIILALHIFRRYSKRKLASTNFLSKNSHSDPFSKSEQERGGIFLGVPLFSYTELEEATSNFDGKKELGDGGYGTVYYGRLRDGREVAVKRLHRHEINLANLAVNKIQKCEFDELIDPSIGYKSDEEVKRMAIAVAELAFRCLQQDKEMRPSMDEVLEELRRIESAEYRKIQEEIHNDNKHRGICCHHLHHQIGRMLR</sequence>
<dbReference type="GO" id="GO:0016301">
    <property type="term" value="F:kinase activity"/>
    <property type="evidence" value="ECO:0007669"/>
    <property type="project" value="TreeGrafter"/>
</dbReference>
<dbReference type="GO" id="GO:0005524">
    <property type="term" value="F:ATP binding"/>
    <property type="evidence" value="ECO:0007669"/>
    <property type="project" value="UniProtKB-UniRule"/>
</dbReference>
<evidence type="ECO:0000259" key="6">
    <source>
        <dbReference type="Pfam" id="PF14380"/>
    </source>
</evidence>
<reference evidence="7 8" key="1">
    <citation type="journal article" date="2020" name="Mol. Plant">
        <title>The Chromosome-Based Rubber Tree Genome Provides New Insights into Spurge Genome Evolution and Rubber Biosynthesis.</title>
        <authorList>
            <person name="Liu J."/>
            <person name="Shi C."/>
            <person name="Shi C.C."/>
            <person name="Li W."/>
            <person name="Zhang Q.J."/>
            <person name="Zhang Y."/>
            <person name="Li K."/>
            <person name="Lu H.F."/>
            <person name="Shi C."/>
            <person name="Zhu S.T."/>
            <person name="Xiao Z.Y."/>
            <person name="Nan H."/>
            <person name="Yue Y."/>
            <person name="Zhu X.G."/>
            <person name="Wu Y."/>
            <person name="Hong X.N."/>
            <person name="Fan G.Y."/>
            <person name="Tong Y."/>
            <person name="Zhang D."/>
            <person name="Mao C.L."/>
            <person name="Liu Y.L."/>
            <person name="Hao S.J."/>
            <person name="Liu W.Q."/>
            <person name="Lv M.Q."/>
            <person name="Zhang H.B."/>
            <person name="Liu Y."/>
            <person name="Hu-Tang G.R."/>
            <person name="Wang J.P."/>
            <person name="Wang J.H."/>
            <person name="Sun Y.H."/>
            <person name="Ni S.B."/>
            <person name="Chen W.B."/>
            <person name="Zhang X.C."/>
            <person name="Jiao Y.N."/>
            <person name="Eichler E.E."/>
            <person name="Li G.H."/>
            <person name="Liu X."/>
            <person name="Gao L.Z."/>
        </authorList>
    </citation>
    <scope>NUCLEOTIDE SEQUENCE [LARGE SCALE GENOMIC DNA]</scope>
    <source>
        <strain evidence="8">cv. GT1</strain>
        <tissue evidence="7">Leaf</tissue>
    </source>
</reference>
<dbReference type="InterPro" id="IPR017441">
    <property type="entry name" value="Protein_kinase_ATP_BS"/>
</dbReference>
<dbReference type="PANTHER" id="PTHR46008">
    <property type="entry name" value="LEAF RUST 10 DISEASE-RESISTANCE LOCUS RECEPTOR-LIKE PROTEIN KINASE-LIKE 1.4"/>
    <property type="match status" value="1"/>
</dbReference>
<accession>A0A6A6KB40</accession>
<dbReference type="Pfam" id="PF14380">
    <property type="entry name" value="WAK_assoc"/>
    <property type="match status" value="1"/>
</dbReference>
<dbReference type="InterPro" id="IPR011009">
    <property type="entry name" value="Kinase-like_dom_sf"/>
</dbReference>
<evidence type="ECO:0000256" key="5">
    <source>
        <dbReference type="SAM" id="Phobius"/>
    </source>
</evidence>
<comment type="caution">
    <text evidence="7">The sequence shown here is derived from an EMBL/GenBank/DDBJ whole genome shotgun (WGS) entry which is preliminary data.</text>
</comment>
<dbReference type="InterPro" id="IPR032872">
    <property type="entry name" value="WAK_assoc_C"/>
</dbReference>
<evidence type="ECO:0000256" key="2">
    <source>
        <dbReference type="ARBA" id="ARBA00022840"/>
    </source>
</evidence>
<evidence type="ECO:0000256" key="1">
    <source>
        <dbReference type="ARBA" id="ARBA00022741"/>
    </source>
</evidence>
<keyword evidence="1 4" id="KW-0547">Nucleotide-binding</keyword>
<keyword evidence="2 4" id="KW-0067">ATP-binding</keyword>